<keyword evidence="2" id="KW-1185">Reference proteome</keyword>
<organism evidence="1 2">
    <name type="scientific">Streptomyces purpureus</name>
    <dbReference type="NCBI Taxonomy" id="1951"/>
    <lineage>
        <taxon>Bacteria</taxon>
        <taxon>Bacillati</taxon>
        <taxon>Actinomycetota</taxon>
        <taxon>Actinomycetes</taxon>
        <taxon>Kitasatosporales</taxon>
        <taxon>Streptomycetaceae</taxon>
        <taxon>Streptomyces</taxon>
    </lineage>
</organism>
<evidence type="ECO:0000313" key="2">
    <source>
        <dbReference type="Proteomes" id="UP000619486"/>
    </source>
</evidence>
<accession>A0A918H6U1</accession>
<dbReference type="Proteomes" id="UP000619486">
    <property type="component" value="Unassembled WGS sequence"/>
</dbReference>
<proteinExistence type="predicted"/>
<evidence type="ECO:0000313" key="1">
    <source>
        <dbReference type="EMBL" id="GGT42354.1"/>
    </source>
</evidence>
<dbReference type="RefSeq" id="WP_189202870.1">
    <property type="nucleotide sequence ID" value="NZ_BMQQ01000015.1"/>
</dbReference>
<protein>
    <submittedName>
        <fullName evidence="1">Uncharacterized protein</fullName>
    </submittedName>
</protein>
<reference evidence="1" key="1">
    <citation type="journal article" date="2014" name="Int. J. Syst. Evol. Microbiol.">
        <title>Complete genome sequence of Corynebacterium casei LMG S-19264T (=DSM 44701T), isolated from a smear-ripened cheese.</title>
        <authorList>
            <consortium name="US DOE Joint Genome Institute (JGI-PGF)"/>
            <person name="Walter F."/>
            <person name="Albersmeier A."/>
            <person name="Kalinowski J."/>
            <person name="Ruckert C."/>
        </authorList>
    </citation>
    <scope>NUCLEOTIDE SEQUENCE</scope>
    <source>
        <strain evidence="1">JCM 3172</strain>
    </source>
</reference>
<dbReference type="AlphaFoldDB" id="A0A918H6U1"/>
<comment type="caution">
    <text evidence="1">The sequence shown here is derived from an EMBL/GenBank/DDBJ whole genome shotgun (WGS) entry which is preliminary data.</text>
</comment>
<name>A0A918H6U1_9ACTN</name>
<gene>
    <name evidence="1" type="ORF">GCM10014713_40080</name>
</gene>
<dbReference type="EMBL" id="BMQQ01000015">
    <property type="protein sequence ID" value="GGT42354.1"/>
    <property type="molecule type" value="Genomic_DNA"/>
</dbReference>
<reference evidence="1" key="2">
    <citation type="submission" date="2020-09" db="EMBL/GenBank/DDBJ databases">
        <authorList>
            <person name="Sun Q."/>
            <person name="Ohkuma M."/>
        </authorList>
    </citation>
    <scope>NUCLEOTIDE SEQUENCE</scope>
    <source>
        <strain evidence="1">JCM 3172</strain>
    </source>
</reference>
<sequence>MTLTDTESVAAVTPVDELMTAVREGHHETLPGLLKALDAAGRKAALARLKKLRAEMRGWEWDRWQERTRLQRGLLVAGAGCHTGAAAAAAWIGARDLRRWDTLPTDLLTEVLADRDPVWLGDVAHRLAGRTSTAAQDYAFIRRLVEFSGCAVPTTDGYVHGWAGAIRGTGLLKCLRADAHTPVLVPRLFETAELADQLAWSATPDQADGWPAVLAALCEEGLVERSLLVDAVVSRLLRGGKPGDLKFFLVVLRRLALTAAEERDRTADWIGMAADGPSTVAGHAQAVLARLAESGELPARALADMSASVLFRTEKKLVRAQLVLLGKVLRRDRASAAELLPVIAEAFGHEDTVVQERALKLVGTVLPAVGDELRAELAGAAALLSPVHREAAVAVFGAGTADARDDGPYEELLPPVPERTRLAPPAATRAELLEAVVVSLRSRQDDASDVTHVERTLDDLVRHAHQDREGLVRELRPLAENEWWYPYRDHHVDNLPPVATVVAALVGTIRRKALEKELSPQRMPAPDCVHTALALIPTARAREAALLAVTTPPPFLLATPTWHTGALDAQELVDRLTVYRDLGLEPAPADFAQALLRVRRGQPEAAAAAGLLGTPAGERLASWLAAEEPAPPALRRVDEPVERTSPRWTWHYPSVPRIVMETRKRLVLQRDFPLPFHVLGRPHSTSAYCSHWWTGDGQWTAILPHDRESVAVWLLNAVTACADLDDRGGTRSLPLLVESDGEAGPALHLALATALGARHAEDRLVAVDALLVLAARGELDTARLGGDLAELVGLGTVKVNRLVDSVRTAAATGAYATMWSVLAAALPGILAGDPAPRGLGEVLAVAADCAERCGAGGAIPGLDGPAGRSGGSQLVVQAKRLRTALARDAEQPVSEPSQISH</sequence>